<protein>
    <submittedName>
        <fullName evidence="1">Uncharacterized protein</fullName>
    </submittedName>
</protein>
<sequence>MVDDAWMEECLVGISVIAGEEVQFASIIQTVDLDIGEKDIEGLALVNGGRVTKWTPEGDSTITFEAYPLEAGAGEGFFDLLHGNGDIVSGT</sequence>
<dbReference type="EMBL" id="LAZR01058270">
    <property type="protein sequence ID" value="KKK70260.1"/>
    <property type="molecule type" value="Genomic_DNA"/>
</dbReference>
<dbReference type="AlphaFoldDB" id="A0A0F8Y975"/>
<comment type="caution">
    <text evidence="1">The sequence shown here is derived from an EMBL/GenBank/DDBJ whole genome shotgun (WGS) entry which is preliminary data.</text>
</comment>
<proteinExistence type="predicted"/>
<evidence type="ECO:0000313" key="1">
    <source>
        <dbReference type="EMBL" id="KKK70260.1"/>
    </source>
</evidence>
<accession>A0A0F8Y975</accession>
<reference evidence="1" key="1">
    <citation type="journal article" date="2015" name="Nature">
        <title>Complex archaea that bridge the gap between prokaryotes and eukaryotes.</title>
        <authorList>
            <person name="Spang A."/>
            <person name="Saw J.H."/>
            <person name="Jorgensen S.L."/>
            <person name="Zaremba-Niedzwiedzka K."/>
            <person name="Martijn J."/>
            <person name="Lind A.E."/>
            <person name="van Eijk R."/>
            <person name="Schleper C."/>
            <person name="Guy L."/>
            <person name="Ettema T.J."/>
        </authorList>
    </citation>
    <scope>NUCLEOTIDE SEQUENCE</scope>
</reference>
<gene>
    <name evidence="1" type="ORF">LCGC14_2925760</name>
</gene>
<name>A0A0F8Y975_9ZZZZ</name>
<organism evidence="1">
    <name type="scientific">marine sediment metagenome</name>
    <dbReference type="NCBI Taxonomy" id="412755"/>
    <lineage>
        <taxon>unclassified sequences</taxon>
        <taxon>metagenomes</taxon>
        <taxon>ecological metagenomes</taxon>
    </lineage>
</organism>
<feature type="non-terminal residue" evidence="1">
    <location>
        <position position="91"/>
    </location>
</feature>